<dbReference type="Proteomes" id="UP000054928">
    <property type="component" value="Unassembled WGS sequence"/>
</dbReference>
<name>A0A0P1AX62_PLAHL</name>
<dbReference type="GeneID" id="36397450"/>
<evidence type="ECO:0000313" key="1">
    <source>
        <dbReference type="EMBL" id="CEG46073.1"/>
    </source>
</evidence>
<accession>A0A0P1AX62</accession>
<proteinExistence type="predicted"/>
<dbReference type="AlphaFoldDB" id="A0A0P1AX62"/>
<reference evidence="2" key="1">
    <citation type="submission" date="2014-09" db="EMBL/GenBank/DDBJ databases">
        <authorList>
            <person name="Sharma Rahul"/>
            <person name="Thines Marco"/>
        </authorList>
    </citation>
    <scope>NUCLEOTIDE SEQUENCE [LARGE SCALE GENOMIC DNA]</scope>
</reference>
<organism evidence="1 2">
    <name type="scientific">Plasmopara halstedii</name>
    <name type="common">Downy mildew of sunflower</name>
    <dbReference type="NCBI Taxonomy" id="4781"/>
    <lineage>
        <taxon>Eukaryota</taxon>
        <taxon>Sar</taxon>
        <taxon>Stramenopiles</taxon>
        <taxon>Oomycota</taxon>
        <taxon>Peronosporomycetes</taxon>
        <taxon>Peronosporales</taxon>
        <taxon>Peronosporaceae</taxon>
        <taxon>Plasmopara</taxon>
    </lineage>
</organism>
<keyword evidence="2" id="KW-1185">Reference proteome</keyword>
<sequence length="84" mass="9366">MIVAAIFSGWTRTVQGIRETQAYSPTLLNPVVRLTLIVDVVVPNAVSNIRDIRKHHKLTLPTWSTGPELGAETRCHLISELHEP</sequence>
<dbReference type="EMBL" id="CCYD01001888">
    <property type="protein sequence ID" value="CEG46073.1"/>
    <property type="molecule type" value="Genomic_DNA"/>
</dbReference>
<protein>
    <submittedName>
        <fullName evidence="1">Uncharacterized protein</fullName>
    </submittedName>
</protein>
<dbReference type="RefSeq" id="XP_024582442.1">
    <property type="nucleotide sequence ID" value="XM_024716888.1"/>
</dbReference>
<evidence type="ECO:0000313" key="2">
    <source>
        <dbReference type="Proteomes" id="UP000054928"/>
    </source>
</evidence>